<evidence type="ECO:0000313" key="5">
    <source>
        <dbReference type="Proteomes" id="UP000461595"/>
    </source>
</evidence>
<evidence type="ECO:0000313" key="4">
    <source>
        <dbReference type="EMBL" id="MVX59535.1"/>
    </source>
</evidence>
<dbReference type="Pfam" id="PF07929">
    <property type="entry name" value="PRiA4_ORF3"/>
    <property type="match status" value="1"/>
</dbReference>
<dbReference type="AlphaFoldDB" id="A0A7X3G9D3"/>
<dbReference type="Gene3D" id="3.10.290.30">
    <property type="entry name" value="MM3350-like"/>
    <property type="match status" value="1"/>
</dbReference>
<keyword evidence="1" id="KW-0227">DNA damage</keyword>
<dbReference type="Pfam" id="PF00633">
    <property type="entry name" value="HHH"/>
    <property type="match status" value="1"/>
</dbReference>
<dbReference type="InterPro" id="IPR012912">
    <property type="entry name" value="Plasmid_pRiA4b_Orf3-like"/>
</dbReference>
<keyword evidence="2" id="KW-0234">DNA repair</keyword>
<name>A0A7X3G9D3_9STRE</name>
<dbReference type="EMBL" id="WSRS01000083">
    <property type="protein sequence ID" value="MVX59535.1"/>
    <property type="molecule type" value="Genomic_DNA"/>
</dbReference>
<dbReference type="OrthoDB" id="9801392at2"/>
<protein>
    <recommendedName>
        <fullName evidence="3">Plasmid pRiA4b Orf3-like domain-containing protein</fullName>
    </recommendedName>
</protein>
<dbReference type="GO" id="GO:0140097">
    <property type="term" value="F:catalytic activity, acting on DNA"/>
    <property type="evidence" value="ECO:0007669"/>
    <property type="project" value="UniProtKB-ARBA"/>
</dbReference>
<dbReference type="GO" id="GO:0003677">
    <property type="term" value="F:DNA binding"/>
    <property type="evidence" value="ECO:0007669"/>
    <property type="project" value="InterPro"/>
</dbReference>
<evidence type="ECO:0000259" key="3">
    <source>
        <dbReference type="Pfam" id="PF07929"/>
    </source>
</evidence>
<dbReference type="SUPFAM" id="SSF47794">
    <property type="entry name" value="Rad51 N-terminal domain-like"/>
    <property type="match status" value="1"/>
</dbReference>
<proteinExistence type="predicted"/>
<accession>A0A7X3G9D3</accession>
<dbReference type="RefSeq" id="WP_160333301.1">
    <property type="nucleotide sequence ID" value="NZ_WSRS01000083.1"/>
</dbReference>
<dbReference type="SUPFAM" id="SSF159941">
    <property type="entry name" value="MM3350-like"/>
    <property type="match status" value="1"/>
</dbReference>
<organism evidence="4 5">
    <name type="scientific">Streptococcus danieliae</name>
    <dbReference type="NCBI Taxonomy" id="747656"/>
    <lineage>
        <taxon>Bacteria</taxon>
        <taxon>Bacillati</taxon>
        <taxon>Bacillota</taxon>
        <taxon>Bacilli</taxon>
        <taxon>Lactobacillales</taxon>
        <taxon>Streptococcaceae</taxon>
        <taxon>Streptococcus</taxon>
    </lineage>
</organism>
<dbReference type="InterPro" id="IPR000445">
    <property type="entry name" value="HhH_motif"/>
</dbReference>
<reference evidence="4 5" key="1">
    <citation type="submission" date="2019-12" db="EMBL/GenBank/DDBJ databases">
        <title>Microbes associate with the intestines of laboratory mice.</title>
        <authorList>
            <person name="Navarre W."/>
            <person name="Wong E."/>
        </authorList>
    </citation>
    <scope>NUCLEOTIDE SEQUENCE [LARGE SCALE GENOMIC DNA]</scope>
    <source>
        <strain evidence="4 5">NM51_B2-22</strain>
    </source>
</reference>
<comment type="caution">
    <text evidence="4">The sequence shown here is derived from an EMBL/GenBank/DDBJ whole genome shotgun (WGS) entry which is preliminary data.</text>
</comment>
<dbReference type="Proteomes" id="UP000461595">
    <property type="component" value="Unassembled WGS sequence"/>
</dbReference>
<dbReference type="GO" id="GO:0000166">
    <property type="term" value="F:nucleotide binding"/>
    <property type="evidence" value="ECO:0007669"/>
    <property type="project" value="InterPro"/>
</dbReference>
<evidence type="ECO:0000256" key="2">
    <source>
        <dbReference type="ARBA" id="ARBA00023204"/>
    </source>
</evidence>
<evidence type="ECO:0000256" key="1">
    <source>
        <dbReference type="ARBA" id="ARBA00022763"/>
    </source>
</evidence>
<gene>
    <name evidence="4" type="ORF">E5983_07810</name>
</gene>
<dbReference type="Gene3D" id="1.10.150.20">
    <property type="entry name" value="5' to 3' exonuclease, C-terminal subdomain"/>
    <property type="match status" value="1"/>
</dbReference>
<feature type="domain" description="Plasmid pRiA4b Orf3-like" evidence="3">
    <location>
        <begin position="92"/>
        <end position="185"/>
    </location>
</feature>
<dbReference type="GO" id="GO:0006281">
    <property type="term" value="P:DNA repair"/>
    <property type="evidence" value="ECO:0007669"/>
    <property type="project" value="UniProtKB-KW"/>
</dbReference>
<dbReference type="InterPro" id="IPR024047">
    <property type="entry name" value="MM3350-like_sf"/>
</dbReference>
<dbReference type="GO" id="GO:0016787">
    <property type="term" value="F:hydrolase activity"/>
    <property type="evidence" value="ECO:0007669"/>
    <property type="project" value="UniProtKB-ARBA"/>
</dbReference>
<dbReference type="InterPro" id="IPR010995">
    <property type="entry name" value="DNA_repair_Rad51/TF_NusA_a-hlx"/>
</dbReference>
<sequence>MVDFKEMEEKLALAAGRSAEHIYKYLPIDKARLLILADFVTEEDLRKASRKDLLAVRGIGPKTVDTIEMVLDHLALPEAERVSNQWIIRITVEKGIYREIQIPKMQSFAELADAILWAFDFDNDHAHAFFMDGVPWSDQVYYPGYLEEERSLGNSEEVTLDKLSSGQRFLFVFDFGEEWHFYCQVIRDCLWMSRDIFLCESVGEAPAQY</sequence>